<dbReference type="GO" id="GO:0022857">
    <property type="term" value="F:transmembrane transporter activity"/>
    <property type="evidence" value="ECO:0007669"/>
    <property type="project" value="TreeGrafter"/>
</dbReference>
<feature type="transmembrane region" description="Helical" evidence="7">
    <location>
        <begin position="60"/>
        <end position="78"/>
    </location>
</feature>
<dbReference type="RefSeq" id="WP_183786738.1">
    <property type="nucleotide sequence ID" value="NZ_JACIBS010000005.1"/>
</dbReference>
<dbReference type="InterPro" id="IPR004681">
    <property type="entry name" value="TRAP_DctM"/>
</dbReference>
<dbReference type="PIRSF" id="PIRSF006066">
    <property type="entry name" value="HI0050"/>
    <property type="match status" value="1"/>
</dbReference>
<evidence type="ECO:0000256" key="5">
    <source>
        <dbReference type="ARBA" id="ARBA00022989"/>
    </source>
</evidence>
<reference evidence="9 10" key="1">
    <citation type="submission" date="2020-08" db="EMBL/GenBank/DDBJ databases">
        <title>Sequencing the genomes of 1000 actinobacteria strains.</title>
        <authorList>
            <person name="Klenk H.-P."/>
        </authorList>
    </citation>
    <scope>NUCLEOTIDE SEQUENCE [LARGE SCALE GENOMIC DNA]</scope>
    <source>
        <strain evidence="9 10">DSM 45267</strain>
    </source>
</reference>
<proteinExistence type="predicted"/>
<keyword evidence="5 7" id="KW-1133">Transmembrane helix</keyword>
<keyword evidence="3" id="KW-0997">Cell inner membrane</keyword>
<feature type="transmembrane region" description="Helical" evidence="7">
    <location>
        <begin position="137"/>
        <end position="156"/>
    </location>
</feature>
<evidence type="ECO:0000256" key="6">
    <source>
        <dbReference type="ARBA" id="ARBA00023136"/>
    </source>
</evidence>
<feature type="transmembrane region" description="Helical" evidence="7">
    <location>
        <begin position="383"/>
        <end position="401"/>
    </location>
</feature>
<dbReference type="PANTHER" id="PTHR33362:SF5">
    <property type="entry name" value="C4-DICARBOXYLATE TRAP TRANSPORTER LARGE PERMEASE PROTEIN DCTM"/>
    <property type="match status" value="1"/>
</dbReference>
<feature type="domain" description="TRAP C4-dicarboxylate transport system permease DctM subunit" evidence="8">
    <location>
        <begin position="11"/>
        <end position="433"/>
    </location>
</feature>
<feature type="transmembrane region" description="Helical" evidence="7">
    <location>
        <begin position="247"/>
        <end position="267"/>
    </location>
</feature>
<sequence length="445" mass="46498">MSTVELFLVVVGILAGCLLVGMRIALALTFAGFVGYYLLDGWDVGMSTLGALPIESASKFTLLVIPMFVLLGNAAERANLAEGAYRVLGWFLRGLPGGLAVATLTACACFAAVSGSSIATVISIGNLAITEMRKAGYAMHVAAGVVGAAGTLGVLIPPSVPLVIYGVLTGEPIGALLMAGIGPGVVTATVYGVSIMIRAKRKPELFGKGAEEVLPLSDRPALLAGVYSLFRIGLLFVIVIGGMYSGLFTAVEAAAVGAFVAVLMVIIEHLRKPRELRRNLWGALTAAVSLNGMVFSLLIGGAIFSSFMVAAGAPQLLTDGLTGLSLPAWLIVALLLIVLVPMGMFLDPTSILLIMVPLTYPVVSELGMNGIWFGLLFVKLIEIGLLTPPLGLNAFVVAGIRKDIEISTAFRGVLWYVRLDIVVVVLMFTFPAIVTFIPSQMGLSS</sequence>
<feature type="transmembrane region" description="Helical" evidence="7">
    <location>
        <begin position="358"/>
        <end position="377"/>
    </location>
</feature>
<feature type="transmembrane region" description="Helical" evidence="7">
    <location>
        <begin position="98"/>
        <end position="125"/>
    </location>
</feature>
<feature type="transmembrane region" description="Helical" evidence="7">
    <location>
        <begin position="220"/>
        <end position="241"/>
    </location>
</feature>
<keyword evidence="6 7" id="KW-0472">Membrane</keyword>
<dbReference type="PANTHER" id="PTHR33362">
    <property type="entry name" value="SIALIC ACID TRAP TRANSPORTER PERMEASE PROTEIN SIAT-RELATED"/>
    <property type="match status" value="1"/>
</dbReference>
<dbReference type="EMBL" id="JACIBS010000005">
    <property type="protein sequence ID" value="MBB3665524.1"/>
    <property type="molecule type" value="Genomic_DNA"/>
</dbReference>
<dbReference type="Proteomes" id="UP000564573">
    <property type="component" value="Unassembled WGS sequence"/>
</dbReference>
<dbReference type="AlphaFoldDB" id="A0A839XVW7"/>
<evidence type="ECO:0000256" key="1">
    <source>
        <dbReference type="ARBA" id="ARBA00004429"/>
    </source>
</evidence>
<keyword evidence="2" id="KW-1003">Cell membrane</keyword>
<protein>
    <submittedName>
        <fullName evidence="9">Tripartite ATP-independent transporter DctM subunit</fullName>
    </submittedName>
</protein>
<gene>
    <name evidence="9" type="ORF">FB384_004482</name>
</gene>
<feature type="transmembrane region" description="Helical" evidence="7">
    <location>
        <begin position="176"/>
        <end position="199"/>
    </location>
</feature>
<feature type="transmembrane region" description="Helical" evidence="7">
    <location>
        <begin position="6"/>
        <end position="39"/>
    </location>
</feature>
<dbReference type="Pfam" id="PF06808">
    <property type="entry name" value="DctM"/>
    <property type="match status" value="1"/>
</dbReference>
<evidence type="ECO:0000256" key="7">
    <source>
        <dbReference type="SAM" id="Phobius"/>
    </source>
</evidence>
<dbReference type="InterPro" id="IPR010656">
    <property type="entry name" value="DctM"/>
</dbReference>
<organism evidence="9 10">
    <name type="scientific">Prauserella sediminis</name>
    <dbReference type="NCBI Taxonomy" id="577680"/>
    <lineage>
        <taxon>Bacteria</taxon>
        <taxon>Bacillati</taxon>
        <taxon>Actinomycetota</taxon>
        <taxon>Actinomycetes</taxon>
        <taxon>Pseudonocardiales</taxon>
        <taxon>Pseudonocardiaceae</taxon>
        <taxon>Prauserella</taxon>
        <taxon>Prauserella salsuginis group</taxon>
    </lineage>
</organism>
<feature type="transmembrane region" description="Helical" evidence="7">
    <location>
        <begin position="324"/>
        <end position="346"/>
    </location>
</feature>
<evidence type="ECO:0000256" key="2">
    <source>
        <dbReference type="ARBA" id="ARBA00022475"/>
    </source>
</evidence>
<accession>A0A839XVW7</accession>
<feature type="transmembrane region" description="Helical" evidence="7">
    <location>
        <begin position="279"/>
        <end position="304"/>
    </location>
</feature>
<comment type="subcellular location">
    <subcellularLocation>
        <location evidence="1">Cell inner membrane</location>
        <topology evidence="1">Multi-pass membrane protein</topology>
    </subcellularLocation>
</comment>
<keyword evidence="10" id="KW-1185">Reference proteome</keyword>
<evidence type="ECO:0000259" key="8">
    <source>
        <dbReference type="Pfam" id="PF06808"/>
    </source>
</evidence>
<evidence type="ECO:0000256" key="3">
    <source>
        <dbReference type="ARBA" id="ARBA00022519"/>
    </source>
</evidence>
<evidence type="ECO:0000256" key="4">
    <source>
        <dbReference type="ARBA" id="ARBA00022692"/>
    </source>
</evidence>
<keyword evidence="4 7" id="KW-0812">Transmembrane</keyword>
<dbReference type="GO" id="GO:0005886">
    <property type="term" value="C:plasma membrane"/>
    <property type="evidence" value="ECO:0007669"/>
    <property type="project" value="UniProtKB-SubCell"/>
</dbReference>
<dbReference type="NCBIfam" id="TIGR00786">
    <property type="entry name" value="dctM"/>
    <property type="match status" value="1"/>
</dbReference>
<feature type="transmembrane region" description="Helical" evidence="7">
    <location>
        <begin position="413"/>
        <end position="437"/>
    </location>
</feature>
<name>A0A839XVW7_9PSEU</name>
<evidence type="ECO:0000313" key="10">
    <source>
        <dbReference type="Proteomes" id="UP000564573"/>
    </source>
</evidence>
<comment type="caution">
    <text evidence="9">The sequence shown here is derived from an EMBL/GenBank/DDBJ whole genome shotgun (WGS) entry which is preliminary data.</text>
</comment>
<evidence type="ECO:0000313" key="9">
    <source>
        <dbReference type="EMBL" id="MBB3665524.1"/>
    </source>
</evidence>